<dbReference type="RefSeq" id="WP_387131922.1">
    <property type="nucleotide sequence ID" value="NZ_JBIATK010000012.1"/>
</dbReference>
<reference evidence="1 2" key="1">
    <citation type="submission" date="2024-10" db="EMBL/GenBank/DDBJ databases">
        <title>The Natural Products Discovery Center: Release of the First 8490 Sequenced Strains for Exploring Actinobacteria Biosynthetic Diversity.</title>
        <authorList>
            <person name="Kalkreuter E."/>
            <person name="Kautsar S.A."/>
            <person name="Yang D."/>
            <person name="Bader C.D."/>
            <person name="Teijaro C.N."/>
            <person name="Fluegel L."/>
            <person name="Davis C.M."/>
            <person name="Simpson J.R."/>
            <person name="Lauterbach L."/>
            <person name="Steele A.D."/>
            <person name="Gui C."/>
            <person name="Meng S."/>
            <person name="Li G."/>
            <person name="Viehrig K."/>
            <person name="Ye F."/>
            <person name="Su P."/>
            <person name="Kiefer A.F."/>
            <person name="Nichols A."/>
            <person name="Cepeda A.J."/>
            <person name="Yan W."/>
            <person name="Fan B."/>
            <person name="Jiang Y."/>
            <person name="Adhikari A."/>
            <person name="Zheng C.-J."/>
            <person name="Schuster L."/>
            <person name="Cowan T.M."/>
            <person name="Smanski M.J."/>
            <person name="Chevrette M.G."/>
            <person name="De Carvalho L.P.S."/>
            <person name="Shen B."/>
        </authorList>
    </citation>
    <scope>NUCLEOTIDE SEQUENCE [LARGE SCALE GENOMIC DNA]</scope>
    <source>
        <strain evidence="1 2">NPDC001867</strain>
    </source>
</reference>
<evidence type="ECO:0000313" key="1">
    <source>
        <dbReference type="EMBL" id="MFF4026918.1"/>
    </source>
</evidence>
<protein>
    <submittedName>
        <fullName evidence="1">Uncharacterized protein</fullName>
    </submittedName>
</protein>
<keyword evidence="2" id="KW-1185">Reference proteome</keyword>
<name>A0ABW6TQG5_9NOCA</name>
<evidence type="ECO:0000313" key="2">
    <source>
        <dbReference type="Proteomes" id="UP001602089"/>
    </source>
</evidence>
<dbReference type="Proteomes" id="UP001602089">
    <property type="component" value="Unassembled WGS sequence"/>
</dbReference>
<organism evidence="1 2">
    <name type="scientific">Nocardia elegans</name>
    <dbReference type="NCBI Taxonomy" id="300029"/>
    <lineage>
        <taxon>Bacteria</taxon>
        <taxon>Bacillati</taxon>
        <taxon>Actinomycetota</taxon>
        <taxon>Actinomycetes</taxon>
        <taxon>Mycobacteriales</taxon>
        <taxon>Nocardiaceae</taxon>
        <taxon>Nocardia</taxon>
    </lineage>
</organism>
<accession>A0ABW6TQG5</accession>
<proteinExistence type="predicted"/>
<comment type="caution">
    <text evidence="1">The sequence shown here is derived from an EMBL/GenBank/DDBJ whole genome shotgun (WGS) entry which is preliminary data.</text>
</comment>
<gene>
    <name evidence="1" type="ORF">ACFYY5_29120</name>
</gene>
<dbReference type="EMBL" id="JBIATK010000012">
    <property type="protein sequence ID" value="MFF4026918.1"/>
    <property type="molecule type" value="Genomic_DNA"/>
</dbReference>
<sequence>MSEPIYTQEQLDDAIDNARRLERVHQALYLWDLVEYTECSARTDYERGADMAYKNTAAWLLADVSRGAHAGDNDSFDIVADETFTGLDCHTDLVEAALPHTQVTTIEWTGEVDRAIAAARNARAERNTTA</sequence>